<keyword evidence="3 7" id="KW-0853">WD repeat</keyword>
<dbReference type="GO" id="GO:0006364">
    <property type="term" value="P:rRNA processing"/>
    <property type="evidence" value="ECO:0007669"/>
    <property type="project" value="UniProtKB-KW"/>
</dbReference>
<evidence type="ECO:0000256" key="7">
    <source>
        <dbReference type="PROSITE-ProRule" id="PRU00221"/>
    </source>
</evidence>
<accession>A0A1E1WPL9</accession>
<sequence>LCFSYCSELCPVPLFWIDTCELEAVFYSIVLSLIYYLFYKMKRKGSNLDEEESRLSQLLFNKSKDLVEKLKHNDIKLETCDKKPAWVDDDDVDFRADIIPNTKSKESYSDKLKQKYETLVGTPNWAKLNQKIKTEDEDDEILRSVGHLHKKKKSAFLSKDYLELKTFPKINSETGNEGPIISCVEFHPKMSVALVAGSSGIVSLFSIGGDVNDKLHSFKLKHFKVTATNFTPEGSEAFIASKTNHSYCIYNLVKAEPTLVQLPQIVKKPIIFQMSSDGKYIATSAGYDEVYIICTESRELLRTLKHGSNVEAVAFSSNCDQLYSYGIQGEVSIWDLSTFRVVKKYYDHGCVRASCITASPCGRLLATGSGEGIVNVYETSNITTSEPVPIKTISNLTTKITSLRFNATTEILAAASGFYPNAVKLVHIPSYHVFANFPKPSFNLYQVDTVNFSPNSGFMALGNNKGCAYLYRLKYYKNY</sequence>
<dbReference type="EMBL" id="GDQN01002273">
    <property type="protein sequence ID" value="JAT88781.1"/>
    <property type="molecule type" value="Transcribed_RNA"/>
</dbReference>
<dbReference type="AlphaFoldDB" id="A0A1E1WPL9"/>
<feature type="transmembrane region" description="Helical" evidence="8">
    <location>
        <begin position="24"/>
        <end position="39"/>
    </location>
</feature>
<keyword evidence="2" id="KW-0698">rRNA processing</keyword>
<dbReference type="SMART" id="SM00320">
    <property type="entry name" value="WD40"/>
    <property type="match status" value="4"/>
</dbReference>
<organism evidence="9">
    <name type="scientific">Pectinophora gossypiella</name>
    <name type="common">Cotton pink bollworm</name>
    <name type="synonym">Depressaria gossypiella</name>
    <dbReference type="NCBI Taxonomy" id="13191"/>
    <lineage>
        <taxon>Eukaryota</taxon>
        <taxon>Metazoa</taxon>
        <taxon>Ecdysozoa</taxon>
        <taxon>Arthropoda</taxon>
        <taxon>Hexapoda</taxon>
        <taxon>Insecta</taxon>
        <taxon>Pterygota</taxon>
        <taxon>Neoptera</taxon>
        <taxon>Endopterygota</taxon>
        <taxon>Lepidoptera</taxon>
        <taxon>Glossata</taxon>
        <taxon>Ditrysia</taxon>
        <taxon>Gelechioidea</taxon>
        <taxon>Gelechiidae</taxon>
        <taxon>Apatetrinae</taxon>
        <taxon>Pectinophora</taxon>
    </lineage>
</organism>
<comment type="similarity">
    <text evidence="6">Belongs to the WD repeat UTP18 family.</text>
</comment>
<keyword evidence="8" id="KW-1133">Transmembrane helix</keyword>
<keyword evidence="5" id="KW-0539">Nucleus</keyword>
<proteinExistence type="inferred from homology"/>
<keyword evidence="8" id="KW-0812">Transmembrane</keyword>
<dbReference type="PANTHER" id="PTHR18359:SF0">
    <property type="entry name" value="U3 SMALL NUCLEOLAR RNA-ASSOCIATED PROTEIN 18 HOMOLOG"/>
    <property type="match status" value="1"/>
</dbReference>
<evidence type="ECO:0000256" key="5">
    <source>
        <dbReference type="ARBA" id="ARBA00023242"/>
    </source>
</evidence>
<dbReference type="GO" id="GO:0034388">
    <property type="term" value="C:Pwp2p-containing subcomplex of 90S preribosome"/>
    <property type="evidence" value="ECO:0007669"/>
    <property type="project" value="TreeGrafter"/>
</dbReference>
<evidence type="ECO:0000256" key="1">
    <source>
        <dbReference type="ARBA" id="ARBA00004604"/>
    </source>
</evidence>
<dbReference type="PROSITE" id="PS50082">
    <property type="entry name" value="WD_REPEATS_2"/>
    <property type="match status" value="1"/>
</dbReference>
<keyword evidence="8" id="KW-0472">Membrane</keyword>
<feature type="non-terminal residue" evidence="9">
    <location>
        <position position="1"/>
    </location>
</feature>
<evidence type="ECO:0000256" key="4">
    <source>
        <dbReference type="ARBA" id="ARBA00022737"/>
    </source>
</evidence>
<evidence type="ECO:0000313" key="9">
    <source>
        <dbReference type="EMBL" id="JAT88781.1"/>
    </source>
</evidence>
<dbReference type="Gene3D" id="2.130.10.10">
    <property type="entry name" value="YVTN repeat-like/Quinoprotein amine dehydrogenase"/>
    <property type="match status" value="1"/>
</dbReference>
<evidence type="ECO:0000256" key="2">
    <source>
        <dbReference type="ARBA" id="ARBA00022552"/>
    </source>
</evidence>
<evidence type="ECO:0000256" key="3">
    <source>
        <dbReference type="ARBA" id="ARBA00022574"/>
    </source>
</evidence>
<evidence type="ECO:0000256" key="8">
    <source>
        <dbReference type="SAM" id="Phobius"/>
    </source>
</evidence>
<feature type="repeat" description="WD" evidence="7">
    <location>
        <begin position="303"/>
        <end position="344"/>
    </location>
</feature>
<dbReference type="InterPro" id="IPR001680">
    <property type="entry name" value="WD40_rpt"/>
</dbReference>
<keyword evidence="4" id="KW-0677">Repeat</keyword>
<name>A0A1E1WPL9_PECGO</name>
<dbReference type="InterPro" id="IPR036322">
    <property type="entry name" value="WD40_repeat_dom_sf"/>
</dbReference>
<dbReference type="PANTHER" id="PTHR18359">
    <property type="entry name" value="WD-REPEAT PROTEIN-RELATED"/>
    <property type="match status" value="1"/>
</dbReference>
<reference evidence="9" key="1">
    <citation type="submission" date="2015-09" db="EMBL/GenBank/DDBJ databases">
        <title>De novo assembly of Pectinophora gossypiella (Pink Bollworm) gut transcriptome.</title>
        <authorList>
            <person name="Tassone E.E."/>
        </authorList>
    </citation>
    <scope>NUCLEOTIDE SEQUENCE</scope>
</reference>
<gene>
    <name evidence="9" type="ORF">g.8873</name>
</gene>
<dbReference type="SUPFAM" id="SSF50978">
    <property type="entry name" value="WD40 repeat-like"/>
    <property type="match status" value="1"/>
</dbReference>
<dbReference type="InterPro" id="IPR015943">
    <property type="entry name" value="WD40/YVTN_repeat-like_dom_sf"/>
</dbReference>
<protein>
    <submittedName>
        <fullName evidence="9">Uncharacterized protein</fullName>
    </submittedName>
</protein>
<comment type="subcellular location">
    <subcellularLocation>
        <location evidence="1">Nucleus</location>
        <location evidence="1">Nucleolus</location>
    </subcellularLocation>
</comment>
<dbReference type="InterPro" id="IPR045161">
    <property type="entry name" value="Utp18"/>
</dbReference>
<evidence type="ECO:0000256" key="6">
    <source>
        <dbReference type="ARBA" id="ARBA00025767"/>
    </source>
</evidence>
<dbReference type="OrthoDB" id="1935146at2759"/>
<dbReference type="GO" id="GO:0032040">
    <property type="term" value="C:small-subunit processome"/>
    <property type="evidence" value="ECO:0007669"/>
    <property type="project" value="TreeGrafter"/>
</dbReference>
<dbReference type="Pfam" id="PF00400">
    <property type="entry name" value="WD40"/>
    <property type="match status" value="2"/>
</dbReference>